<feature type="signal peptide" evidence="6">
    <location>
        <begin position="1"/>
        <end position="22"/>
    </location>
</feature>
<dbReference type="Pfam" id="PF05593">
    <property type="entry name" value="RHS_repeat"/>
    <property type="match status" value="1"/>
</dbReference>
<evidence type="ECO:0000256" key="6">
    <source>
        <dbReference type="SAM" id="SignalP"/>
    </source>
</evidence>
<keyword evidence="9" id="KW-1185">Reference proteome</keyword>
<dbReference type="Gene3D" id="2.180.10.10">
    <property type="entry name" value="RHS repeat-associated core"/>
    <property type="match status" value="2"/>
</dbReference>
<proteinExistence type="predicted"/>
<dbReference type="PANTHER" id="PTHR32305:SF15">
    <property type="entry name" value="PROTEIN RHSA-RELATED"/>
    <property type="match status" value="1"/>
</dbReference>
<feature type="non-terminal residue" evidence="8">
    <location>
        <position position="1840"/>
    </location>
</feature>
<dbReference type="Pfam" id="PF25023">
    <property type="entry name" value="TEN_YD-shell"/>
    <property type="match status" value="2"/>
</dbReference>
<evidence type="ECO:0000313" key="9">
    <source>
        <dbReference type="Proteomes" id="UP000252733"/>
    </source>
</evidence>
<dbReference type="InterPro" id="IPR056823">
    <property type="entry name" value="TEN-like_YD-shell"/>
</dbReference>
<dbReference type="InterPro" id="IPR022385">
    <property type="entry name" value="Rhs_assc_core"/>
</dbReference>
<evidence type="ECO:0000259" key="7">
    <source>
        <dbReference type="Pfam" id="PF25023"/>
    </source>
</evidence>
<dbReference type="GO" id="GO:0005576">
    <property type="term" value="C:extracellular region"/>
    <property type="evidence" value="ECO:0007669"/>
    <property type="project" value="UniProtKB-SubCell"/>
</dbReference>
<dbReference type="NCBIfam" id="TIGR03696">
    <property type="entry name" value="Rhs_assc_core"/>
    <property type="match status" value="1"/>
</dbReference>
<sequence length="1840" mass="204988">MKLYGFNILIAISIVLFTNTIAAQSNKNIQVPDFTGWNDEKLTQWEDSVKRVLYPAPEIKKSSENVDNKISTLEQSEESYDNEPIVNNILPMTVTIDESKAVGSIPIVSGTSPSGSATYQVPLKVYPGPKGIQPQLALVYNSSGSNGPLGMGWNISGISKITRINKSLHYDNKVEGITRGKDDAFVLDGMRLIKTSSTSTSIRYESEQGNIKAIAHLNGDVVKYFDVMFPNGQKGVFGYSTNTYTRYLEYPLRSLTDLQGNEIVFNYLNLNNRFLISSITYGDNGGASILFSYQTGRSDPVVSYRGGLKITEDRLLQKIDCKYGSNILHSYGFEYSTERNTSCISRISYFAGSESFNPLQFSYGTGSYQSSYDQAPCQLNEWYVTDDQPGLVKLVKGKFDYGSDDDGLISCPNLNPYWNHYRNSTWFRHSQNRYDNLYEGDEKIFFYSGLNEDFSDIIPFILTENNFVDIFCANVDGKYEQEVVKVNNGVNGGYDRLTFKVYTPNLYTGLQLQYTRTYNFSTVLTDADGGKSVHPKFYYTGDFNGNGKMEVLAVSSHNPIGSSISSKCYLFDLENNQKLYEGYSFPYEVDFVGVRQTDPEAAFENTDRLFVMDFNGDGKSDVCLINDSGTSIYTFDVSGSNYSMRKVATYTGLKKSNLAGRSLMPGEFDGDGLIDLLLSPETGYTWEIYHSKGDGQFYKTTFSGTSNTTADNSGFLLQDVNGDGLTDLIKYSSSGFFTYLTKYGTPSSSEDYESKTSYATLLPTNINSRNTFSTLIAVKNGIATKFTFQRDDTRERMMTTAVNSYGLEYKTDFKKLNTSHYSSSGPLYTKGYGAPLPYENFSGPLWVVSSQETWLDSQKKESTSYSYYNAVIHKQGLGFRGFERISAYDNIRHRSSNTKIDPYNYSIPVSDESHLKRNTYEYSVSVLPDKRVKIRLTETTTLNKQKQQTTTATYTHDTFGNVLTKIENYPGSITVRTSNVYNNYTSDDTYLLGFLRDQTVTTTRDGETSSNRYFCPVYSNGLPIVKVAQVDGNTIGQETYTYDSFGKVKAHTQKRFSSTVQTTSYEYDAFGRIISETDPMGFTSTYHYDAKGQLDYSKNHKNQQTNYSYDAFGRLKTKTNPLGQIEETFYSWDGTAPGGLYCQTSTFTGSPTQKTWFDAFDREVRQSIQRFDGQWSKRDKQYDNYGRVEKTSLPFTGSSPSHWDSYSYNNYDQITSVTEASGRTTSYNYSGNSVSTSENGITTTRTYDALGNLINSEDPGGTITYNLRPDGQPLSIIAPGGATTSFTYDNYGRQKTIDDPSAGLVAFSYDGSGNLKEQTDADGRVTTMLYDDYGRVTSKTSPELSTTIVYKTDDNLIESITSGNGTSVDYDYDTYGRLTKIRETGADGLWLEKSYAYDSQDGSLKTLTYRTPTGTITSENYYYAYGHRKEIRLNGTTPIWKLNGQNAFGQPTSVTTGSLNRTYDYNNYGLPTGRAAGSFLDANYSFDATTGNLLSREDKIRNKTEGFGYDGLNRLISYGNNTAKYNDNGNLTEKTDVGNFYYNTPNKPYALSAADLATAAVPQRLQQITYNSFNQPKEISENDHTATFTYNANKARVKMELKNNGQLQLERHYLGGCYEKDQGVGGTKEKLYLGGDYYSAPAVYVKQGSGSWALYYICRDYLGSITHVVSGSGALTQELSFGAWGRLRNPATHTAYNPGDEPALFLGRGYTGHEHLPWFGLVNMNGRVYDPALGRFLSPDPYVQAPDFTQSFNRYSYCINNPLLYVDYTGYTWLSNFGDWVGKNWKPIVTVAATITVAVVVTVATGGMASPLAAAAIVGAASGFTSGAVGTALNGGSLGQ</sequence>
<dbReference type="SUPFAM" id="SSF69318">
    <property type="entry name" value="Integrin alpha N-terminal domain"/>
    <property type="match status" value="1"/>
</dbReference>
<dbReference type="InterPro" id="IPR013517">
    <property type="entry name" value="FG-GAP"/>
</dbReference>
<dbReference type="Pfam" id="PF13517">
    <property type="entry name" value="FG-GAP_3"/>
    <property type="match status" value="1"/>
</dbReference>
<dbReference type="InterPro" id="IPR006530">
    <property type="entry name" value="YD"/>
</dbReference>
<dbReference type="GO" id="GO:0005737">
    <property type="term" value="C:cytoplasm"/>
    <property type="evidence" value="ECO:0007669"/>
    <property type="project" value="InterPro"/>
</dbReference>
<keyword evidence="5" id="KW-0843">Virulence</keyword>
<dbReference type="RefSeq" id="WP_181872082.1">
    <property type="nucleotide sequence ID" value="NZ_QPIZ01000016.1"/>
</dbReference>
<evidence type="ECO:0000256" key="2">
    <source>
        <dbReference type="ARBA" id="ARBA00022525"/>
    </source>
</evidence>
<organism evidence="8 9">
    <name type="scientific">Marinilabilia salmonicolor</name>
    <dbReference type="NCBI Taxonomy" id="989"/>
    <lineage>
        <taxon>Bacteria</taxon>
        <taxon>Pseudomonadati</taxon>
        <taxon>Bacteroidota</taxon>
        <taxon>Bacteroidia</taxon>
        <taxon>Marinilabiliales</taxon>
        <taxon>Marinilabiliaceae</taxon>
        <taxon>Marinilabilia</taxon>
    </lineage>
</organism>
<dbReference type="NCBIfam" id="TIGR01643">
    <property type="entry name" value="YD_repeat_2x"/>
    <property type="match status" value="5"/>
</dbReference>
<name>A0A368UT27_9BACT</name>
<dbReference type="InterPro" id="IPR003284">
    <property type="entry name" value="Sal_SpvB"/>
</dbReference>
<dbReference type="Pfam" id="PF03534">
    <property type="entry name" value="SpvB"/>
    <property type="match status" value="1"/>
</dbReference>
<dbReference type="InterPro" id="IPR031325">
    <property type="entry name" value="RHS_repeat"/>
</dbReference>
<reference evidence="8 9" key="1">
    <citation type="submission" date="2018-07" db="EMBL/GenBank/DDBJ databases">
        <title>Freshwater and sediment microbial communities from various areas in North America, analyzing microbe dynamics in response to fracking.</title>
        <authorList>
            <person name="Lamendella R."/>
        </authorList>
    </citation>
    <scope>NUCLEOTIDE SEQUENCE [LARGE SCALE GENOMIC DNA]</scope>
    <source>
        <strain evidence="8 9">160A</strain>
    </source>
</reference>
<keyword evidence="2" id="KW-0964">Secreted</keyword>
<evidence type="ECO:0000256" key="1">
    <source>
        <dbReference type="ARBA" id="ARBA00004613"/>
    </source>
</evidence>
<feature type="domain" description="Teneurin-like YD-shell" evidence="7">
    <location>
        <begin position="1027"/>
        <end position="1131"/>
    </location>
</feature>
<feature type="chain" id="PRO_5016638216" evidence="6">
    <location>
        <begin position="23"/>
        <end position="1840"/>
    </location>
</feature>
<dbReference type="PANTHER" id="PTHR32305">
    <property type="match status" value="1"/>
</dbReference>
<protein>
    <submittedName>
        <fullName evidence="8">RHS repeat-associated protein</fullName>
    </submittedName>
</protein>
<feature type="domain" description="Teneurin-like YD-shell" evidence="7">
    <location>
        <begin position="1654"/>
        <end position="1762"/>
    </location>
</feature>
<dbReference type="InterPro" id="IPR028994">
    <property type="entry name" value="Integrin_alpha_N"/>
</dbReference>
<comment type="subcellular location">
    <subcellularLocation>
        <location evidence="1">Secreted</location>
    </subcellularLocation>
</comment>
<dbReference type="Proteomes" id="UP000252733">
    <property type="component" value="Unassembled WGS sequence"/>
</dbReference>
<evidence type="ECO:0000256" key="4">
    <source>
        <dbReference type="ARBA" id="ARBA00022737"/>
    </source>
</evidence>
<comment type="caution">
    <text evidence="8">The sequence shown here is derived from an EMBL/GenBank/DDBJ whole genome shotgun (WGS) entry which is preliminary data.</text>
</comment>
<accession>A0A368UT27</accession>
<keyword evidence="3 6" id="KW-0732">Signal</keyword>
<dbReference type="InterPro" id="IPR050708">
    <property type="entry name" value="T6SS_VgrG/RHS"/>
</dbReference>
<evidence type="ECO:0000256" key="3">
    <source>
        <dbReference type="ARBA" id="ARBA00022729"/>
    </source>
</evidence>
<gene>
    <name evidence="8" type="ORF">DFO77_11613</name>
</gene>
<evidence type="ECO:0000256" key="5">
    <source>
        <dbReference type="ARBA" id="ARBA00023026"/>
    </source>
</evidence>
<dbReference type="EMBL" id="QPIZ01000016">
    <property type="protein sequence ID" value="RCW31946.1"/>
    <property type="molecule type" value="Genomic_DNA"/>
</dbReference>
<evidence type="ECO:0000313" key="8">
    <source>
        <dbReference type="EMBL" id="RCW31946.1"/>
    </source>
</evidence>
<keyword evidence="4" id="KW-0677">Repeat</keyword>